<gene>
    <name evidence="3" type="ORF">SCHPADRAFT_57647</name>
</gene>
<dbReference type="AlphaFoldDB" id="A0A0H2S670"/>
<feature type="transmembrane region" description="Helical" evidence="1">
    <location>
        <begin position="21"/>
        <end position="42"/>
    </location>
</feature>
<proteinExistence type="predicted"/>
<dbReference type="STRING" id="27342.A0A0H2S670"/>
<protein>
    <recommendedName>
        <fullName evidence="2">DUF6534 domain-containing protein</fullName>
    </recommendedName>
</protein>
<feature type="transmembrane region" description="Helical" evidence="1">
    <location>
        <begin position="163"/>
        <end position="183"/>
    </location>
</feature>
<keyword evidence="4" id="KW-1185">Reference proteome</keyword>
<dbReference type="InParanoid" id="A0A0H2S670"/>
<keyword evidence="1" id="KW-0812">Transmembrane</keyword>
<dbReference type="Pfam" id="PF20152">
    <property type="entry name" value="DUF6534"/>
    <property type="match status" value="1"/>
</dbReference>
<reference evidence="3 4" key="1">
    <citation type="submission" date="2015-04" db="EMBL/GenBank/DDBJ databases">
        <title>Complete genome sequence of Schizopora paradoxa KUC8140, a cosmopolitan wood degrader in East Asia.</title>
        <authorList>
            <consortium name="DOE Joint Genome Institute"/>
            <person name="Min B."/>
            <person name="Park H."/>
            <person name="Jang Y."/>
            <person name="Kim J.-J."/>
            <person name="Kim K.H."/>
            <person name="Pangilinan J."/>
            <person name="Lipzen A."/>
            <person name="Riley R."/>
            <person name="Grigoriev I.V."/>
            <person name="Spatafora J.W."/>
            <person name="Choi I.-G."/>
        </authorList>
    </citation>
    <scope>NUCLEOTIDE SEQUENCE [LARGE SCALE GENOMIC DNA]</scope>
    <source>
        <strain evidence="3 4">KUC8140</strain>
    </source>
</reference>
<dbReference type="InterPro" id="IPR045339">
    <property type="entry name" value="DUF6534"/>
</dbReference>
<dbReference type="Proteomes" id="UP000053477">
    <property type="component" value="Unassembled WGS sequence"/>
</dbReference>
<feature type="transmembrane region" description="Helical" evidence="1">
    <location>
        <begin position="78"/>
        <end position="98"/>
    </location>
</feature>
<evidence type="ECO:0000259" key="2">
    <source>
        <dbReference type="Pfam" id="PF20152"/>
    </source>
</evidence>
<keyword evidence="1" id="KW-1133">Transmembrane helix</keyword>
<organism evidence="3 4">
    <name type="scientific">Schizopora paradoxa</name>
    <dbReference type="NCBI Taxonomy" id="27342"/>
    <lineage>
        <taxon>Eukaryota</taxon>
        <taxon>Fungi</taxon>
        <taxon>Dikarya</taxon>
        <taxon>Basidiomycota</taxon>
        <taxon>Agaricomycotina</taxon>
        <taxon>Agaricomycetes</taxon>
        <taxon>Hymenochaetales</taxon>
        <taxon>Schizoporaceae</taxon>
        <taxon>Schizopora</taxon>
    </lineage>
</organism>
<keyword evidence="1" id="KW-0472">Membrane</keyword>
<dbReference type="EMBL" id="KQ085885">
    <property type="protein sequence ID" value="KLO19732.1"/>
    <property type="molecule type" value="Genomic_DNA"/>
</dbReference>
<sequence length="267" mass="29687">MSPSDILLYSLQVRRLGPYPVLLVIASALDTLHMGFVLHYAYTMLVNQSILTPWTLPAAILVNLVNDSIIRIFFTQRIWILAFLGIIILAVFGISFYADAITYEATIGSKSEEKTSRNTYYKGTRAIIRTLVQYTIPTGLLATFWSIRTLLSYGLKPNSNISLIFYLSLSKIYVNALLASLNARDSLREKSRNSYQGPRDDANETKLKTIAFASRASHQITVVGAPANASICTVERDNKIACVQANSKPESSIDISRRSSAMMFEAI</sequence>
<accession>A0A0H2S670</accession>
<dbReference type="OrthoDB" id="2662484at2759"/>
<name>A0A0H2S670_9AGAM</name>
<evidence type="ECO:0000313" key="4">
    <source>
        <dbReference type="Proteomes" id="UP000053477"/>
    </source>
</evidence>
<evidence type="ECO:0000256" key="1">
    <source>
        <dbReference type="SAM" id="Phobius"/>
    </source>
</evidence>
<evidence type="ECO:0000313" key="3">
    <source>
        <dbReference type="EMBL" id="KLO19732.1"/>
    </source>
</evidence>
<feature type="domain" description="DUF6534" evidence="2">
    <location>
        <begin position="119"/>
        <end position="186"/>
    </location>
</feature>